<keyword evidence="6 7" id="KW-0349">Heme</keyword>
<comment type="cofactor">
    <cofactor evidence="6">
        <name>heme</name>
        <dbReference type="ChEBI" id="CHEBI:30413"/>
    </cofactor>
</comment>
<dbReference type="Gene3D" id="1.10.630.10">
    <property type="entry name" value="Cytochrome P450"/>
    <property type="match status" value="1"/>
</dbReference>
<proteinExistence type="inferred from homology"/>
<dbReference type="GO" id="GO:0016705">
    <property type="term" value="F:oxidoreductase activity, acting on paired donors, with incorporation or reduction of molecular oxygen"/>
    <property type="evidence" value="ECO:0007669"/>
    <property type="project" value="InterPro"/>
</dbReference>
<dbReference type="PANTHER" id="PTHR46300:SF2">
    <property type="entry name" value="CYTOCHROME P450 MONOOXYGENASE ALNH-RELATED"/>
    <property type="match status" value="1"/>
</dbReference>
<dbReference type="GO" id="GO:0020037">
    <property type="term" value="F:heme binding"/>
    <property type="evidence" value="ECO:0007669"/>
    <property type="project" value="InterPro"/>
</dbReference>
<dbReference type="GO" id="GO:0004497">
    <property type="term" value="F:monooxygenase activity"/>
    <property type="evidence" value="ECO:0007669"/>
    <property type="project" value="UniProtKB-KW"/>
</dbReference>
<gene>
    <name evidence="9" type="ORF">T440DRAFT_527421</name>
</gene>
<keyword evidence="4 6" id="KW-0408">Iron</keyword>
<dbReference type="InterPro" id="IPR002401">
    <property type="entry name" value="Cyt_P450_E_grp-I"/>
</dbReference>
<dbReference type="InterPro" id="IPR001128">
    <property type="entry name" value="Cyt_P450"/>
</dbReference>
<dbReference type="EMBL" id="MU006300">
    <property type="protein sequence ID" value="KAF2851961.1"/>
    <property type="molecule type" value="Genomic_DNA"/>
</dbReference>
<keyword evidence="3 7" id="KW-0560">Oxidoreductase</keyword>
<feature type="binding site" description="axial binding residue" evidence="6">
    <location>
        <position position="447"/>
    </location>
    <ligand>
        <name>heme</name>
        <dbReference type="ChEBI" id="CHEBI:30413"/>
    </ligand>
    <ligandPart>
        <name>Fe</name>
        <dbReference type="ChEBI" id="CHEBI:18248"/>
    </ligandPart>
</feature>
<keyword evidence="5 7" id="KW-0503">Monooxygenase</keyword>
<keyword evidence="2 6" id="KW-0479">Metal-binding</keyword>
<dbReference type="OrthoDB" id="1103324at2759"/>
<dbReference type="InterPro" id="IPR050364">
    <property type="entry name" value="Cytochrome_P450_fung"/>
</dbReference>
<evidence type="ECO:0000256" key="7">
    <source>
        <dbReference type="RuleBase" id="RU000461"/>
    </source>
</evidence>
<sequence length="529" mass="60141">MAASWLQVQWSSLLFVSLVGLIVFKVLRFGRREKHLPPGPPTIPILGNAHLLASGRVFLKFKEWSDRYGPIVSLKVGVSTMVILNDPRAVHELINKKSACYADRPADEQWDLTAQNEHIALMHSGPEWRAIRKIMAQTFSAKNLDGKLARIQEAEMSRLMAEILERPNDFRSSVLRTSLSIASIIIYGHRAPTWNSFFAIDMSTTTDILTKAIAPGSYLPVAQFPFLKYIPDRWVPSKRVGAETYRRNTATFDKARKLVAKRRDDGDMRDSLIDRVLDGSVQPDVPLSYTMVNAGLLGSTHQAASETTASAALTNILMLAQYPQFQDKAREELDRVCGTERMPQWSDFDNLPYINCIIKEGLRYKPVVPAGVPYRAREDVWYDGMLIPKHATVFVPVYALHHTYYSDAETYNPDRYLNHTKLSVEYAASPDYEKRDHYAFGAGRRICAGMHLAERTVWRTMAQLLWAFRIEPAVDAEGKNVALDEIAYHETMVYAPEPYQVKFIPRSEKHAQVVRDASAEAEDYLKQWE</sequence>
<dbReference type="PRINTS" id="PR00463">
    <property type="entry name" value="EP450I"/>
</dbReference>
<evidence type="ECO:0000256" key="2">
    <source>
        <dbReference type="ARBA" id="ARBA00022723"/>
    </source>
</evidence>
<dbReference type="AlphaFoldDB" id="A0A6A7B904"/>
<name>A0A6A7B904_9PLEO</name>
<evidence type="ECO:0000256" key="5">
    <source>
        <dbReference type="ARBA" id="ARBA00023033"/>
    </source>
</evidence>
<dbReference type="InterPro" id="IPR017972">
    <property type="entry name" value="Cyt_P450_CS"/>
</dbReference>
<keyword evidence="8" id="KW-0472">Membrane</keyword>
<dbReference type="PANTHER" id="PTHR46300">
    <property type="entry name" value="P450, PUTATIVE (EUROFUNG)-RELATED-RELATED"/>
    <property type="match status" value="1"/>
</dbReference>
<feature type="transmembrane region" description="Helical" evidence="8">
    <location>
        <begin position="6"/>
        <end position="27"/>
    </location>
</feature>
<evidence type="ECO:0000256" key="3">
    <source>
        <dbReference type="ARBA" id="ARBA00023002"/>
    </source>
</evidence>
<evidence type="ECO:0000313" key="9">
    <source>
        <dbReference type="EMBL" id="KAF2851961.1"/>
    </source>
</evidence>
<reference evidence="9" key="1">
    <citation type="submission" date="2020-01" db="EMBL/GenBank/DDBJ databases">
        <authorList>
            <consortium name="DOE Joint Genome Institute"/>
            <person name="Haridas S."/>
            <person name="Albert R."/>
            <person name="Binder M."/>
            <person name="Bloem J."/>
            <person name="Labutti K."/>
            <person name="Salamov A."/>
            <person name="Andreopoulos B."/>
            <person name="Baker S.E."/>
            <person name="Barry K."/>
            <person name="Bills G."/>
            <person name="Bluhm B.H."/>
            <person name="Cannon C."/>
            <person name="Castanera R."/>
            <person name="Culley D.E."/>
            <person name="Daum C."/>
            <person name="Ezra D."/>
            <person name="Gonzalez J.B."/>
            <person name="Henrissat B."/>
            <person name="Kuo A."/>
            <person name="Liang C."/>
            <person name="Lipzen A."/>
            <person name="Lutzoni F."/>
            <person name="Magnuson J."/>
            <person name="Mondo S."/>
            <person name="Nolan M."/>
            <person name="Ohm R."/>
            <person name="Pangilinan J."/>
            <person name="Park H.-J."/>
            <person name="Ramirez L."/>
            <person name="Alfaro M."/>
            <person name="Sun H."/>
            <person name="Tritt A."/>
            <person name="Yoshinaga Y."/>
            <person name="Zwiers L.-H."/>
            <person name="Turgeon B.G."/>
            <person name="Goodwin S.B."/>
            <person name="Spatafora J.W."/>
            <person name="Crous P.W."/>
            <person name="Grigoriev I.V."/>
        </authorList>
    </citation>
    <scope>NUCLEOTIDE SEQUENCE</scope>
    <source>
        <strain evidence="9">IPT5</strain>
    </source>
</reference>
<dbReference type="SUPFAM" id="SSF48264">
    <property type="entry name" value="Cytochrome P450"/>
    <property type="match status" value="1"/>
</dbReference>
<dbReference type="Pfam" id="PF00067">
    <property type="entry name" value="p450"/>
    <property type="match status" value="1"/>
</dbReference>
<keyword evidence="8" id="KW-1133">Transmembrane helix</keyword>
<dbReference type="GO" id="GO:0005506">
    <property type="term" value="F:iron ion binding"/>
    <property type="evidence" value="ECO:0007669"/>
    <property type="project" value="InterPro"/>
</dbReference>
<evidence type="ECO:0000256" key="4">
    <source>
        <dbReference type="ARBA" id="ARBA00023004"/>
    </source>
</evidence>
<dbReference type="CDD" id="cd11065">
    <property type="entry name" value="CYP64-like"/>
    <property type="match status" value="1"/>
</dbReference>
<evidence type="ECO:0000256" key="6">
    <source>
        <dbReference type="PIRSR" id="PIRSR602401-1"/>
    </source>
</evidence>
<organism evidence="9 10">
    <name type="scientific">Plenodomus tracheiphilus IPT5</name>
    <dbReference type="NCBI Taxonomy" id="1408161"/>
    <lineage>
        <taxon>Eukaryota</taxon>
        <taxon>Fungi</taxon>
        <taxon>Dikarya</taxon>
        <taxon>Ascomycota</taxon>
        <taxon>Pezizomycotina</taxon>
        <taxon>Dothideomycetes</taxon>
        <taxon>Pleosporomycetidae</taxon>
        <taxon>Pleosporales</taxon>
        <taxon>Pleosporineae</taxon>
        <taxon>Leptosphaeriaceae</taxon>
        <taxon>Plenodomus</taxon>
    </lineage>
</organism>
<evidence type="ECO:0000256" key="8">
    <source>
        <dbReference type="SAM" id="Phobius"/>
    </source>
</evidence>
<dbReference type="PRINTS" id="PR00385">
    <property type="entry name" value="P450"/>
</dbReference>
<evidence type="ECO:0000313" key="10">
    <source>
        <dbReference type="Proteomes" id="UP000799423"/>
    </source>
</evidence>
<dbReference type="Proteomes" id="UP000799423">
    <property type="component" value="Unassembled WGS sequence"/>
</dbReference>
<protein>
    <submittedName>
        <fullName evidence="9">Cytochrome P450 oxidoreductase-like protein</fullName>
    </submittedName>
</protein>
<accession>A0A6A7B904</accession>
<dbReference type="InterPro" id="IPR036396">
    <property type="entry name" value="Cyt_P450_sf"/>
</dbReference>
<dbReference type="PROSITE" id="PS00086">
    <property type="entry name" value="CYTOCHROME_P450"/>
    <property type="match status" value="1"/>
</dbReference>
<evidence type="ECO:0000256" key="1">
    <source>
        <dbReference type="ARBA" id="ARBA00010617"/>
    </source>
</evidence>
<comment type="similarity">
    <text evidence="1 7">Belongs to the cytochrome P450 family.</text>
</comment>
<keyword evidence="8" id="KW-0812">Transmembrane</keyword>
<keyword evidence="10" id="KW-1185">Reference proteome</keyword>